<keyword evidence="1" id="KW-0812">Transmembrane</keyword>
<evidence type="ECO:0000256" key="1">
    <source>
        <dbReference type="SAM" id="Phobius"/>
    </source>
</evidence>
<name>A0A382UUH5_9ZZZZ</name>
<sequence length="145" mass="16784">MRYKTIDIELPKTGNILLWVSGGLDSAAGLYLIARHIKENKLKNRIVVATWQRDIDDNPGKKKQIAKDWNVKHAEKVIAKVKTLLKIPKNSKLISDHIIIPTPPKTGLRIDESEWQKVYYRHEKRMKLKDTFGFVTKNPARSIMQ</sequence>
<proteinExistence type="predicted"/>
<evidence type="ECO:0000313" key="2">
    <source>
        <dbReference type="EMBL" id="SVD37903.1"/>
    </source>
</evidence>
<reference evidence="2" key="1">
    <citation type="submission" date="2018-05" db="EMBL/GenBank/DDBJ databases">
        <authorList>
            <person name="Lanie J.A."/>
            <person name="Ng W.-L."/>
            <person name="Kazmierczak K.M."/>
            <person name="Andrzejewski T.M."/>
            <person name="Davidsen T.M."/>
            <person name="Wayne K.J."/>
            <person name="Tettelin H."/>
            <person name="Glass J.I."/>
            <person name="Rusch D."/>
            <person name="Podicherti R."/>
            <person name="Tsui H.-C.T."/>
            <person name="Winkler M.E."/>
        </authorList>
    </citation>
    <scope>NUCLEOTIDE SEQUENCE</scope>
</reference>
<dbReference type="EMBL" id="UINC01146906">
    <property type="protein sequence ID" value="SVD37903.1"/>
    <property type="molecule type" value="Genomic_DNA"/>
</dbReference>
<evidence type="ECO:0008006" key="3">
    <source>
        <dbReference type="Google" id="ProtNLM"/>
    </source>
</evidence>
<keyword evidence="1" id="KW-0472">Membrane</keyword>
<keyword evidence="1" id="KW-1133">Transmembrane helix</keyword>
<gene>
    <name evidence="2" type="ORF">METZ01_LOCUS390757</name>
</gene>
<dbReference type="SUPFAM" id="SSF52402">
    <property type="entry name" value="Adenine nucleotide alpha hydrolases-like"/>
    <property type="match status" value="1"/>
</dbReference>
<accession>A0A382UUH5</accession>
<protein>
    <recommendedName>
        <fullName evidence="3">Asparagine synthetase domain-containing protein</fullName>
    </recommendedName>
</protein>
<organism evidence="2">
    <name type="scientific">marine metagenome</name>
    <dbReference type="NCBI Taxonomy" id="408172"/>
    <lineage>
        <taxon>unclassified sequences</taxon>
        <taxon>metagenomes</taxon>
        <taxon>ecological metagenomes</taxon>
    </lineage>
</organism>
<feature type="transmembrane region" description="Helical" evidence="1">
    <location>
        <begin position="16"/>
        <end position="34"/>
    </location>
</feature>
<feature type="non-terminal residue" evidence="2">
    <location>
        <position position="145"/>
    </location>
</feature>
<dbReference type="AlphaFoldDB" id="A0A382UUH5"/>